<name>A0ABR0TKN9_AURPU</name>
<gene>
    <name evidence="1" type="ORF">QM012_008322</name>
</gene>
<organism evidence="1 2">
    <name type="scientific">Aureobasidium pullulans</name>
    <name type="common">Black yeast</name>
    <name type="synonym">Pullularia pullulans</name>
    <dbReference type="NCBI Taxonomy" id="5580"/>
    <lineage>
        <taxon>Eukaryota</taxon>
        <taxon>Fungi</taxon>
        <taxon>Dikarya</taxon>
        <taxon>Ascomycota</taxon>
        <taxon>Pezizomycotina</taxon>
        <taxon>Dothideomycetes</taxon>
        <taxon>Dothideomycetidae</taxon>
        <taxon>Dothideales</taxon>
        <taxon>Saccotheciaceae</taxon>
        <taxon>Aureobasidium</taxon>
    </lineage>
</organism>
<comment type="caution">
    <text evidence="1">The sequence shown here is derived from an EMBL/GenBank/DDBJ whole genome shotgun (WGS) entry which is preliminary data.</text>
</comment>
<dbReference type="Proteomes" id="UP001341245">
    <property type="component" value="Unassembled WGS sequence"/>
</dbReference>
<dbReference type="EMBL" id="JASGXD010000007">
    <property type="protein sequence ID" value="KAK6004460.1"/>
    <property type="molecule type" value="Genomic_DNA"/>
</dbReference>
<dbReference type="InterPro" id="IPR059181">
    <property type="entry name" value="RWDD2A-B_C"/>
</dbReference>
<accession>A0ABR0TKN9</accession>
<reference evidence="1 2" key="1">
    <citation type="submission" date="2023-11" db="EMBL/GenBank/DDBJ databases">
        <title>Draft genome sequence and annotation of the polyextremotolerant black yeast-like fungus Aureobasidium pullulans NRRL 62042.</title>
        <authorList>
            <person name="Dielentheis-Frenken M.R.E."/>
            <person name="Wibberg D."/>
            <person name="Blank L.M."/>
            <person name="Tiso T."/>
        </authorList>
    </citation>
    <scope>NUCLEOTIDE SEQUENCE [LARGE SCALE GENOMIC DNA]</scope>
    <source>
        <strain evidence="1 2">NRRL 62042</strain>
    </source>
</reference>
<dbReference type="CDD" id="cd24163">
    <property type="entry name" value="RWDD2_C"/>
    <property type="match status" value="1"/>
</dbReference>
<keyword evidence="2" id="KW-1185">Reference proteome</keyword>
<protein>
    <submittedName>
        <fullName evidence="1">Uncharacterized protein</fullName>
    </submittedName>
</protein>
<proteinExistence type="predicted"/>
<evidence type="ECO:0000313" key="2">
    <source>
        <dbReference type="Proteomes" id="UP001341245"/>
    </source>
</evidence>
<evidence type="ECO:0000313" key="1">
    <source>
        <dbReference type="EMBL" id="KAK6004460.1"/>
    </source>
</evidence>
<sequence length="146" mass="16768">MSRVRVSSLRFTSHTLSNHSSYFFMFNALIRTHHITSRKKVAKLKQAADATQVFALLRSGSSPGIMYVEGEENGVRQWVESVHSLRYKDYQLVARPAAVQHENQPTKESQVRPGLYETDTVSDFGKQLQDRGVYAWWRKAMGYAKE</sequence>